<dbReference type="PANTHER" id="PTHR43072:SF8">
    <property type="entry name" value="ACYLTRANSFERASE FABY-RELATED"/>
    <property type="match status" value="1"/>
</dbReference>
<dbReference type="EMBL" id="QFYR01000001">
    <property type="protein sequence ID" value="RAK57918.1"/>
    <property type="molecule type" value="Genomic_DNA"/>
</dbReference>
<dbReference type="GO" id="GO:0016747">
    <property type="term" value="F:acyltransferase activity, transferring groups other than amino-acyl groups"/>
    <property type="evidence" value="ECO:0007669"/>
    <property type="project" value="InterPro"/>
</dbReference>
<dbReference type="CDD" id="cd04301">
    <property type="entry name" value="NAT_SF"/>
    <property type="match status" value="1"/>
</dbReference>
<dbReference type="InterPro" id="IPR000182">
    <property type="entry name" value="GNAT_dom"/>
</dbReference>
<reference evidence="3" key="1">
    <citation type="submission" date="2018-05" db="EMBL/GenBank/DDBJ databases">
        <authorList>
            <person name="Li X."/>
        </authorList>
    </citation>
    <scope>NUCLEOTIDE SEQUENCE [LARGE SCALE GENOMIC DNA]</scope>
    <source>
        <strain evidence="3">YIM 73061</strain>
    </source>
</reference>
<proteinExistence type="predicted"/>
<feature type="domain" description="N-acetyltransferase" evidence="1">
    <location>
        <begin position="1"/>
        <end position="164"/>
    </location>
</feature>
<dbReference type="Proteomes" id="UP000249725">
    <property type="component" value="Unassembled WGS sequence"/>
</dbReference>
<dbReference type="Gene3D" id="3.40.630.30">
    <property type="match status" value="1"/>
</dbReference>
<sequence length="181" mass="19261">MIIRAAETTDAEGLAAIYGHHALHGFGTFEEEPPSAEEMERRRAAVAARGLPYLVAEEEGRVLGFAYAGPFRLRAAYRYTVEDSVYVAPDALGRGVGREVLSAVLQACEDMGLRQVLAVIGDSANAGSIGLHRALGFEDSGVARSVGFKHGRWVDIVFMQKALNGGASRDPDAPGLSLFGV</sequence>
<gene>
    <name evidence="2" type="ORF">DJ018_08425</name>
</gene>
<evidence type="ECO:0000259" key="1">
    <source>
        <dbReference type="PROSITE" id="PS51186"/>
    </source>
</evidence>
<dbReference type="RefSeq" id="WP_111514368.1">
    <property type="nucleotide sequence ID" value="NZ_QFYR01000001.1"/>
</dbReference>
<evidence type="ECO:0000313" key="3">
    <source>
        <dbReference type="Proteomes" id="UP000249725"/>
    </source>
</evidence>
<comment type="caution">
    <text evidence="2">The sequence shown here is derived from an EMBL/GenBank/DDBJ whole genome shotgun (WGS) entry which is preliminary data.</text>
</comment>
<dbReference type="Pfam" id="PF00583">
    <property type="entry name" value="Acetyltransf_1"/>
    <property type="match status" value="1"/>
</dbReference>
<dbReference type="SUPFAM" id="SSF55729">
    <property type="entry name" value="Acyl-CoA N-acyltransferases (Nat)"/>
    <property type="match status" value="1"/>
</dbReference>
<keyword evidence="2" id="KW-0808">Transferase</keyword>
<dbReference type="InterPro" id="IPR016181">
    <property type="entry name" value="Acyl_CoA_acyltransferase"/>
</dbReference>
<dbReference type="AlphaFoldDB" id="A0A328AYM1"/>
<protein>
    <submittedName>
        <fullName evidence="2">N-acetyltransferase</fullName>
    </submittedName>
</protein>
<dbReference type="PROSITE" id="PS51186">
    <property type="entry name" value="GNAT"/>
    <property type="match status" value="1"/>
</dbReference>
<evidence type="ECO:0000313" key="2">
    <source>
        <dbReference type="EMBL" id="RAK57918.1"/>
    </source>
</evidence>
<keyword evidence="3" id="KW-1185">Reference proteome</keyword>
<accession>A0A328AYM1</accession>
<organism evidence="2 3">
    <name type="scientific">Phenylobacterium deserti</name>
    <dbReference type="NCBI Taxonomy" id="1914756"/>
    <lineage>
        <taxon>Bacteria</taxon>
        <taxon>Pseudomonadati</taxon>
        <taxon>Pseudomonadota</taxon>
        <taxon>Alphaproteobacteria</taxon>
        <taxon>Caulobacterales</taxon>
        <taxon>Caulobacteraceae</taxon>
        <taxon>Phenylobacterium</taxon>
    </lineage>
</organism>
<name>A0A328AYM1_9CAUL</name>
<dbReference type="OrthoDB" id="5459937at2"/>
<dbReference type="PANTHER" id="PTHR43072">
    <property type="entry name" value="N-ACETYLTRANSFERASE"/>
    <property type="match status" value="1"/>
</dbReference>